<name>A0A5C8PII7_9HYPH</name>
<keyword evidence="2" id="KW-1185">Reference proteome</keyword>
<proteinExistence type="predicted"/>
<organism evidence="1 2">
    <name type="scientific">Vineibacter terrae</name>
    <dbReference type="NCBI Taxonomy" id="2586908"/>
    <lineage>
        <taxon>Bacteria</taxon>
        <taxon>Pseudomonadati</taxon>
        <taxon>Pseudomonadota</taxon>
        <taxon>Alphaproteobacteria</taxon>
        <taxon>Hyphomicrobiales</taxon>
        <taxon>Vineibacter</taxon>
    </lineage>
</organism>
<gene>
    <name evidence="1" type="ORF">FHP25_20825</name>
</gene>
<sequence>MFRSTRLFMLGVIAAALALGASSLLFFNDVYSSRPSTAELLPETSSQALSLTAIAPSGSPLRLSRSGPELRR</sequence>
<reference evidence="1 2" key="1">
    <citation type="submission" date="2019-06" db="EMBL/GenBank/DDBJ databases">
        <title>New taxonomy in bacterial strain CC-CFT640, isolated from vineyard.</title>
        <authorList>
            <person name="Lin S.-Y."/>
            <person name="Tsai C.-F."/>
            <person name="Young C.-C."/>
        </authorList>
    </citation>
    <scope>NUCLEOTIDE SEQUENCE [LARGE SCALE GENOMIC DNA]</scope>
    <source>
        <strain evidence="1 2">CC-CFT640</strain>
    </source>
</reference>
<dbReference type="AlphaFoldDB" id="A0A5C8PII7"/>
<dbReference type="Proteomes" id="UP000321638">
    <property type="component" value="Unassembled WGS sequence"/>
</dbReference>
<evidence type="ECO:0000313" key="2">
    <source>
        <dbReference type="Proteomes" id="UP000321638"/>
    </source>
</evidence>
<dbReference type="EMBL" id="VDUZ01000024">
    <property type="protein sequence ID" value="TXL73622.1"/>
    <property type="molecule type" value="Genomic_DNA"/>
</dbReference>
<dbReference type="RefSeq" id="WP_147848896.1">
    <property type="nucleotide sequence ID" value="NZ_VDUZ01000024.1"/>
</dbReference>
<comment type="caution">
    <text evidence="1">The sequence shown here is derived from an EMBL/GenBank/DDBJ whole genome shotgun (WGS) entry which is preliminary data.</text>
</comment>
<protein>
    <submittedName>
        <fullName evidence="1">Uncharacterized protein</fullName>
    </submittedName>
</protein>
<evidence type="ECO:0000313" key="1">
    <source>
        <dbReference type="EMBL" id="TXL73622.1"/>
    </source>
</evidence>
<accession>A0A5C8PII7</accession>